<dbReference type="Gene3D" id="1.10.630.10">
    <property type="entry name" value="Cytochrome P450"/>
    <property type="match status" value="1"/>
</dbReference>
<keyword evidence="3" id="KW-0349">Heme</keyword>
<dbReference type="GO" id="GO:0016705">
    <property type="term" value="F:oxidoreductase activity, acting on paired donors, with incorporation or reduction of molecular oxygen"/>
    <property type="evidence" value="ECO:0007669"/>
    <property type="project" value="InterPro"/>
</dbReference>
<accession>A0A5N7BVT8</accession>
<dbReference type="InterPro" id="IPR050476">
    <property type="entry name" value="Insect_CytP450_Detox"/>
</dbReference>
<dbReference type="Pfam" id="PF00067">
    <property type="entry name" value="p450"/>
    <property type="match status" value="1"/>
</dbReference>
<keyword evidence="7" id="KW-0503">Monooxygenase</keyword>
<evidence type="ECO:0000256" key="3">
    <source>
        <dbReference type="ARBA" id="ARBA00022617"/>
    </source>
</evidence>
<dbReference type="GO" id="GO:0005506">
    <property type="term" value="F:iron ion binding"/>
    <property type="evidence" value="ECO:0007669"/>
    <property type="project" value="InterPro"/>
</dbReference>
<dbReference type="OrthoDB" id="6692864at2759"/>
<gene>
    <name evidence="8" type="ORF">BDV23DRAFT_164159</name>
</gene>
<keyword evidence="5" id="KW-0560">Oxidoreductase</keyword>
<keyword evidence="6" id="KW-0408">Iron</keyword>
<dbReference type="Proteomes" id="UP000326877">
    <property type="component" value="Unassembled WGS sequence"/>
</dbReference>
<reference evidence="8" key="1">
    <citation type="submission" date="2019-04" db="EMBL/GenBank/DDBJ databases">
        <title>Friends and foes A comparative genomics studyof 23 Aspergillus species from section Flavi.</title>
        <authorList>
            <consortium name="DOE Joint Genome Institute"/>
            <person name="Kjaerbolling I."/>
            <person name="Vesth T."/>
            <person name="Frisvad J.C."/>
            <person name="Nybo J.L."/>
            <person name="Theobald S."/>
            <person name="Kildgaard S."/>
            <person name="Isbrandt T."/>
            <person name="Kuo A."/>
            <person name="Sato A."/>
            <person name="Lyhne E.K."/>
            <person name="Kogle M.E."/>
            <person name="Wiebenga A."/>
            <person name="Kun R.S."/>
            <person name="Lubbers R.J."/>
            <person name="Makela M.R."/>
            <person name="Barry K."/>
            <person name="Chovatia M."/>
            <person name="Clum A."/>
            <person name="Daum C."/>
            <person name="Haridas S."/>
            <person name="He G."/>
            <person name="LaButti K."/>
            <person name="Lipzen A."/>
            <person name="Mondo S."/>
            <person name="Riley R."/>
            <person name="Salamov A."/>
            <person name="Simmons B.A."/>
            <person name="Magnuson J.K."/>
            <person name="Henrissat B."/>
            <person name="Mortensen U.H."/>
            <person name="Larsen T.O."/>
            <person name="Devries R.P."/>
            <person name="Grigoriev I.V."/>
            <person name="Machida M."/>
            <person name="Baker S.E."/>
            <person name="Andersen M.R."/>
        </authorList>
    </citation>
    <scope>NUCLEOTIDE SEQUENCE [LARGE SCALE GENOMIC DNA]</scope>
    <source>
        <strain evidence="8">IBT 14317</strain>
    </source>
</reference>
<dbReference type="InterPro" id="IPR001128">
    <property type="entry name" value="Cyt_P450"/>
</dbReference>
<dbReference type="GO" id="GO:0020037">
    <property type="term" value="F:heme binding"/>
    <property type="evidence" value="ECO:0007669"/>
    <property type="project" value="InterPro"/>
</dbReference>
<comment type="cofactor">
    <cofactor evidence="1">
        <name>heme</name>
        <dbReference type="ChEBI" id="CHEBI:30413"/>
    </cofactor>
</comment>
<comment type="similarity">
    <text evidence="2">Belongs to the cytochrome P450 family.</text>
</comment>
<organism evidence="8">
    <name type="scientific">Petromyces alliaceus</name>
    <name type="common">Aspergillus alliaceus</name>
    <dbReference type="NCBI Taxonomy" id="209559"/>
    <lineage>
        <taxon>Eukaryota</taxon>
        <taxon>Fungi</taxon>
        <taxon>Dikarya</taxon>
        <taxon>Ascomycota</taxon>
        <taxon>Pezizomycotina</taxon>
        <taxon>Eurotiomycetes</taxon>
        <taxon>Eurotiomycetidae</taxon>
        <taxon>Eurotiales</taxon>
        <taxon>Aspergillaceae</taxon>
        <taxon>Aspergillus</taxon>
        <taxon>Aspergillus subgen. Circumdati</taxon>
    </lineage>
</organism>
<evidence type="ECO:0000256" key="6">
    <source>
        <dbReference type="ARBA" id="ARBA00023004"/>
    </source>
</evidence>
<dbReference type="PANTHER" id="PTHR24292:SF54">
    <property type="entry name" value="CYP9F3-RELATED"/>
    <property type="match status" value="1"/>
</dbReference>
<protein>
    <submittedName>
        <fullName evidence="8">Cytochrome P450</fullName>
    </submittedName>
</protein>
<dbReference type="PANTHER" id="PTHR24292">
    <property type="entry name" value="CYTOCHROME P450"/>
    <property type="match status" value="1"/>
</dbReference>
<dbReference type="GO" id="GO:0004497">
    <property type="term" value="F:monooxygenase activity"/>
    <property type="evidence" value="ECO:0007669"/>
    <property type="project" value="UniProtKB-KW"/>
</dbReference>
<sequence length="127" mass="14362">MATVLYYLSKHQCVLTNLQSYLDQALPSNSHDWTYENMSAITYIDDIINETPQLRLALMTGRYCVTPAQGIQVDEVHIPSNVNVYIPVQVIHTDERYYQEAELFFPERGGERNEGMGAGQASAFIDG</sequence>
<keyword evidence="4" id="KW-0479">Metal-binding</keyword>
<proteinExistence type="inferred from homology"/>
<dbReference type="AlphaFoldDB" id="A0A5N7BVT8"/>
<name>A0A5N7BVT8_PETAA</name>
<evidence type="ECO:0000256" key="5">
    <source>
        <dbReference type="ARBA" id="ARBA00023002"/>
    </source>
</evidence>
<evidence type="ECO:0000256" key="4">
    <source>
        <dbReference type="ARBA" id="ARBA00022723"/>
    </source>
</evidence>
<dbReference type="InterPro" id="IPR036396">
    <property type="entry name" value="Cyt_P450_sf"/>
</dbReference>
<evidence type="ECO:0000256" key="1">
    <source>
        <dbReference type="ARBA" id="ARBA00001971"/>
    </source>
</evidence>
<dbReference type="EMBL" id="ML735323">
    <property type="protein sequence ID" value="KAE8385889.1"/>
    <property type="molecule type" value="Genomic_DNA"/>
</dbReference>
<evidence type="ECO:0000256" key="7">
    <source>
        <dbReference type="ARBA" id="ARBA00023033"/>
    </source>
</evidence>
<evidence type="ECO:0000256" key="2">
    <source>
        <dbReference type="ARBA" id="ARBA00010617"/>
    </source>
</evidence>
<evidence type="ECO:0000313" key="8">
    <source>
        <dbReference type="EMBL" id="KAE8385889.1"/>
    </source>
</evidence>
<dbReference type="SUPFAM" id="SSF48264">
    <property type="entry name" value="Cytochrome P450"/>
    <property type="match status" value="1"/>
</dbReference>